<evidence type="ECO:0000313" key="2">
    <source>
        <dbReference type="EMBL" id="RKE97357.1"/>
    </source>
</evidence>
<dbReference type="Proteomes" id="UP000284407">
    <property type="component" value="Unassembled WGS sequence"/>
</dbReference>
<evidence type="ECO:0000313" key="3">
    <source>
        <dbReference type="Proteomes" id="UP000284407"/>
    </source>
</evidence>
<keyword evidence="1" id="KW-0812">Transmembrane</keyword>
<comment type="caution">
    <text evidence="2">The sequence shown here is derived from an EMBL/GenBank/DDBJ whole genome shotgun (WGS) entry which is preliminary data.</text>
</comment>
<dbReference type="InterPro" id="IPR024409">
    <property type="entry name" value="DUF3833"/>
</dbReference>
<evidence type="ECO:0000256" key="1">
    <source>
        <dbReference type="SAM" id="Phobius"/>
    </source>
</evidence>
<protein>
    <submittedName>
        <fullName evidence="2">Uncharacterized protein DUF3833</fullName>
    </submittedName>
</protein>
<keyword evidence="3" id="KW-1185">Reference proteome</keyword>
<name>A0A420DTB7_9RHOB</name>
<accession>A0A420DTB7</accession>
<keyword evidence="1" id="KW-1133">Transmembrane helix</keyword>
<dbReference type="AlphaFoldDB" id="A0A420DTB7"/>
<proteinExistence type="predicted"/>
<reference evidence="2 3" key="1">
    <citation type="submission" date="2018-09" db="EMBL/GenBank/DDBJ databases">
        <title>Genomic Encyclopedia of Archaeal and Bacterial Type Strains, Phase II (KMG-II): from individual species to whole genera.</title>
        <authorList>
            <person name="Goeker M."/>
        </authorList>
    </citation>
    <scope>NUCLEOTIDE SEQUENCE [LARGE SCALE GENOMIC DNA]</scope>
    <source>
        <strain evidence="2 3">DSM 11458</strain>
    </source>
</reference>
<feature type="transmembrane region" description="Helical" evidence="1">
    <location>
        <begin position="6"/>
        <end position="22"/>
    </location>
</feature>
<dbReference type="Pfam" id="PF12915">
    <property type="entry name" value="DUF3833"/>
    <property type="match status" value="1"/>
</dbReference>
<keyword evidence="1" id="KW-0472">Membrane</keyword>
<sequence length="188" mass="20790">MGDAAIFFLVGAAVVLGILAIRRRFGDFMGQKPNDYGDEFPLFDMREHLNGAMVCDGVIFGPLGRVTSTFEADFDISWDGTICTMKEVFRYNDGSTQNREWRIEMDGGGNFEAFADDVPGKGRGEVSGPAVLFNYPITLPADAGGHTLKAFDCMYLTKNGTVVNRSQFRKFGFRVAELVATIRKKDTE</sequence>
<dbReference type="RefSeq" id="WP_025064282.1">
    <property type="nucleotide sequence ID" value="NZ_RAQK01000001.1"/>
</dbReference>
<organism evidence="2 3">
    <name type="scientific">Sulfitobacter guttiformis</name>
    <dbReference type="NCBI Taxonomy" id="74349"/>
    <lineage>
        <taxon>Bacteria</taxon>
        <taxon>Pseudomonadati</taxon>
        <taxon>Pseudomonadota</taxon>
        <taxon>Alphaproteobacteria</taxon>
        <taxon>Rhodobacterales</taxon>
        <taxon>Roseobacteraceae</taxon>
        <taxon>Sulfitobacter</taxon>
    </lineage>
</organism>
<dbReference type="OrthoDB" id="5296954at2"/>
<dbReference type="STRING" id="1443111.Z949_3984"/>
<dbReference type="EMBL" id="RAQK01000001">
    <property type="protein sequence ID" value="RKE97357.1"/>
    <property type="molecule type" value="Genomic_DNA"/>
</dbReference>
<gene>
    <name evidence="2" type="ORF">C8N30_1955</name>
</gene>